<dbReference type="EMBL" id="JAVRRT010000004">
    <property type="protein sequence ID" value="KAK5172847.1"/>
    <property type="molecule type" value="Genomic_DNA"/>
</dbReference>
<evidence type="ECO:0000256" key="1">
    <source>
        <dbReference type="SAM" id="MobiDB-lite"/>
    </source>
</evidence>
<keyword evidence="3" id="KW-1185">Reference proteome</keyword>
<name>A0AAV9PJ74_9PEZI</name>
<evidence type="ECO:0000313" key="3">
    <source>
        <dbReference type="Proteomes" id="UP001337655"/>
    </source>
</evidence>
<dbReference type="GeneID" id="89924314"/>
<dbReference type="AlphaFoldDB" id="A0AAV9PJ74"/>
<organism evidence="2 3">
    <name type="scientific">Saxophila tyrrhenica</name>
    <dbReference type="NCBI Taxonomy" id="1690608"/>
    <lineage>
        <taxon>Eukaryota</taxon>
        <taxon>Fungi</taxon>
        <taxon>Dikarya</taxon>
        <taxon>Ascomycota</taxon>
        <taxon>Pezizomycotina</taxon>
        <taxon>Dothideomycetes</taxon>
        <taxon>Dothideomycetidae</taxon>
        <taxon>Mycosphaerellales</taxon>
        <taxon>Extremaceae</taxon>
        <taxon>Saxophila</taxon>
    </lineage>
</organism>
<reference evidence="2 3" key="1">
    <citation type="submission" date="2023-08" db="EMBL/GenBank/DDBJ databases">
        <title>Black Yeasts Isolated from many extreme environments.</title>
        <authorList>
            <person name="Coleine C."/>
            <person name="Stajich J.E."/>
            <person name="Selbmann L."/>
        </authorList>
    </citation>
    <scope>NUCLEOTIDE SEQUENCE [LARGE SCALE GENOMIC DNA]</scope>
    <source>
        <strain evidence="2 3">CCFEE 5935</strain>
    </source>
</reference>
<proteinExistence type="predicted"/>
<protein>
    <submittedName>
        <fullName evidence="2">Uncharacterized protein</fullName>
    </submittedName>
</protein>
<gene>
    <name evidence="2" type="ORF">LTR77_002967</name>
</gene>
<feature type="region of interest" description="Disordered" evidence="1">
    <location>
        <begin position="1"/>
        <end position="78"/>
    </location>
</feature>
<sequence length="278" mass="31034">MSSSGEKREPTRNEATSTKGKSKKRYPVFFVPNKNRSPGGGQPADKSIPKKSIVEGTVPESSVLQEESTPKKTPSARQVRWEMPPYASPEPVDFVKTARQVEVVFILPFSQTAGKTPNCNLVVFANGNANRKSSFYIELTNDKAIMSVMKRNEMDSIVRMTVRFLLHDLPSSLEVREEIRSSIWAVLPPNPTAPVAIRFKDISVKEGSAKAREAEAAFCRNEVMSIFGRVATDWARKYPGNGMSMKPGDKGVWGLQIDERDFEVYEFVSPRSQEQEGV</sequence>
<accession>A0AAV9PJ74</accession>
<evidence type="ECO:0000313" key="2">
    <source>
        <dbReference type="EMBL" id="KAK5172847.1"/>
    </source>
</evidence>
<feature type="compositionally biased region" description="Basic and acidic residues" evidence="1">
    <location>
        <begin position="1"/>
        <end position="12"/>
    </location>
</feature>
<comment type="caution">
    <text evidence="2">The sequence shown here is derived from an EMBL/GenBank/DDBJ whole genome shotgun (WGS) entry which is preliminary data.</text>
</comment>
<dbReference type="Proteomes" id="UP001337655">
    <property type="component" value="Unassembled WGS sequence"/>
</dbReference>
<feature type="compositionally biased region" description="Polar residues" evidence="1">
    <location>
        <begin position="59"/>
        <end position="76"/>
    </location>
</feature>
<dbReference type="RefSeq" id="XP_064661565.1">
    <property type="nucleotide sequence ID" value="XM_064800226.1"/>
</dbReference>